<dbReference type="PANTHER" id="PTHR33936">
    <property type="entry name" value="PROTEIN CBG17840"/>
    <property type="match status" value="1"/>
</dbReference>
<dbReference type="InterPro" id="IPR052797">
    <property type="entry name" value="RegFact_GeneExpr_CellDeath"/>
</dbReference>
<dbReference type="PANTHER" id="PTHR33936:SF25">
    <property type="entry name" value="C2H2-TYPE DOMAIN-CONTAINING PROTEIN"/>
    <property type="match status" value="1"/>
</dbReference>
<name>A0A914UH51_9BILA</name>
<dbReference type="Proteomes" id="UP000887566">
    <property type="component" value="Unplaced"/>
</dbReference>
<dbReference type="AlphaFoldDB" id="A0A914UH51"/>
<proteinExistence type="predicted"/>
<sequence>MNNEPGSMEDYPDWMMRPEICPDTGYFLCRICGTLRGTAGSFNAHRIRKHGHIRHKMKCPIGYDTCAKQVNMEKLRQHLLKDHDFESVLEKRSFACKDDFLKWKGEIELSTNAHFIRKFFVRGANDYYSCNRSGDCESQVRRYAKKRGKEKEEESLATANSPVKLLRGTGKMGAHCPATITVHYDDAGKAFVEAYLTHVGHELDVRHLPLPKGLRERVRNLLRLGKDTNEVLRILESEAVPGDRTSMVTGRLVKGIRRLDQEGMNAGHLDANYLLVQPELVVERKPSEEWLVQSSKDHRQFSVTKSEFGCPNEECHIRCHHCKICPHMYSCSCVRPPQSAHLPCMHIHGVHFLRERHALHTHVPAENFDIPFKRSRTNISPVKAREQYTAVHSPLENSTAVHSPLEHSTAVHSPDNQEITVSDTNDGCVVDEIASPTNDDSSDNEHGESNQATMMASQKMVEEEVAVAGPSLDSTTERVAANEGPAVPNKKTVAALRELNALEKRLVLKIEEWKTMWTALPLDALLEARKSGNRLEGMLNDLLWTARRALPKALQITPAVPTLSTAQAVLLAPTPTQKTHPIAPGNLPISRKRNLLTSDNFRERARQDTEV</sequence>
<keyword evidence="1" id="KW-1185">Reference proteome</keyword>
<organism evidence="1 2">
    <name type="scientific">Plectus sambesii</name>
    <dbReference type="NCBI Taxonomy" id="2011161"/>
    <lineage>
        <taxon>Eukaryota</taxon>
        <taxon>Metazoa</taxon>
        <taxon>Ecdysozoa</taxon>
        <taxon>Nematoda</taxon>
        <taxon>Chromadorea</taxon>
        <taxon>Plectida</taxon>
        <taxon>Plectina</taxon>
        <taxon>Plectoidea</taxon>
        <taxon>Plectidae</taxon>
        <taxon>Plectus</taxon>
    </lineage>
</organism>
<evidence type="ECO:0000313" key="1">
    <source>
        <dbReference type="Proteomes" id="UP000887566"/>
    </source>
</evidence>
<protein>
    <submittedName>
        <fullName evidence="2">C2H2-type domain-containing protein</fullName>
    </submittedName>
</protein>
<evidence type="ECO:0000313" key="2">
    <source>
        <dbReference type="WBParaSite" id="PSAMB.scaffold1015size37151.g10376.t1"/>
    </source>
</evidence>
<accession>A0A914UH51</accession>
<reference evidence="2" key="1">
    <citation type="submission" date="2022-11" db="UniProtKB">
        <authorList>
            <consortium name="WormBaseParasite"/>
        </authorList>
    </citation>
    <scope>IDENTIFICATION</scope>
</reference>
<dbReference type="WBParaSite" id="PSAMB.scaffold1015size37151.g10376.t1">
    <property type="protein sequence ID" value="PSAMB.scaffold1015size37151.g10376.t1"/>
    <property type="gene ID" value="PSAMB.scaffold1015size37151.g10376"/>
</dbReference>